<dbReference type="STRING" id="1215338.A0A059J8E7"/>
<evidence type="ECO:0000313" key="4">
    <source>
        <dbReference type="EMBL" id="KDB24141.1"/>
    </source>
</evidence>
<proteinExistence type="predicted"/>
<dbReference type="InterPro" id="IPR042098">
    <property type="entry name" value="TauD-like_sf"/>
</dbReference>
<reference evidence="4 5" key="1">
    <citation type="submission" date="2014-02" db="EMBL/GenBank/DDBJ databases">
        <title>The Genome Sequence of Trichophyton interdigitale MR816.</title>
        <authorList>
            <consortium name="The Broad Institute Genomics Platform"/>
            <person name="Cuomo C.A."/>
            <person name="White T.C."/>
            <person name="Graser Y."/>
            <person name="Martinez-Rossi N."/>
            <person name="Heitman J."/>
            <person name="Young S.K."/>
            <person name="Zeng Q."/>
            <person name="Gargeya S."/>
            <person name="Abouelleil A."/>
            <person name="Alvarado L."/>
            <person name="Chapman S.B."/>
            <person name="Gainer-Dewar J."/>
            <person name="Goldberg J."/>
            <person name="Griggs A."/>
            <person name="Gujja S."/>
            <person name="Hansen M."/>
            <person name="Howarth C."/>
            <person name="Imamovic A."/>
            <person name="Larimer J."/>
            <person name="Martinez D."/>
            <person name="Murphy C."/>
            <person name="Pearson M.D."/>
            <person name="Persinoti G."/>
            <person name="Poon T."/>
            <person name="Priest M."/>
            <person name="Roberts A.D."/>
            <person name="Saif S."/>
            <person name="Shea T.D."/>
            <person name="Sykes S.N."/>
            <person name="Wortman J."/>
            <person name="Nusbaum C."/>
            <person name="Birren B."/>
        </authorList>
    </citation>
    <scope>NUCLEOTIDE SEQUENCE [LARGE SCALE GENOMIC DNA]</scope>
    <source>
        <strain evidence="4 5">MR816</strain>
    </source>
</reference>
<evidence type="ECO:0000256" key="2">
    <source>
        <dbReference type="ARBA" id="ARBA00023194"/>
    </source>
</evidence>
<dbReference type="InterPro" id="IPR050411">
    <property type="entry name" value="AlphaKG_dependent_hydroxylases"/>
</dbReference>
<dbReference type="InterPro" id="IPR003819">
    <property type="entry name" value="TauD/TfdA-like"/>
</dbReference>
<organism evidence="4 5">
    <name type="scientific">Trichophyton interdigitale (strain MR816)</name>
    <dbReference type="NCBI Taxonomy" id="1215338"/>
    <lineage>
        <taxon>Eukaryota</taxon>
        <taxon>Fungi</taxon>
        <taxon>Dikarya</taxon>
        <taxon>Ascomycota</taxon>
        <taxon>Pezizomycotina</taxon>
        <taxon>Eurotiomycetes</taxon>
        <taxon>Eurotiomycetidae</taxon>
        <taxon>Onygenales</taxon>
        <taxon>Arthrodermataceae</taxon>
        <taxon>Trichophyton</taxon>
    </lineage>
</organism>
<dbReference type="GO" id="GO:0016491">
    <property type="term" value="F:oxidoreductase activity"/>
    <property type="evidence" value="ECO:0007669"/>
    <property type="project" value="UniProtKB-KW"/>
</dbReference>
<keyword evidence="1" id="KW-0560">Oxidoreductase</keyword>
<dbReference type="OMA" id="GWKLPFW"/>
<dbReference type="PANTHER" id="PTHR10696">
    <property type="entry name" value="GAMMA-BUTYROBETAINE HYDROXYLASE-RELATED"/>
    <property type="match status" value="1"/>
</dbReference>
<keyword evidence="5" id="KW-1185">Reference proteome</keyword>
<evidence type="ECO:0000313" key="5">
    <source>
        <dbReference type="Proteomes" id="UP000024533"/>
    </source>
</evidence>
<dbReference type="GO" id="GO:0017000">
    <property type="term" value="P:antibiotic biosynthetic process"/>
    <property type="evidence" value="ECO:0007669"/>
    <property type="project" value="UniProtKB-KW"/>
</dbReference>
<accession>A0A059J8E7</accession>
<dbReference type="Pfam" id="PF02668">
    <property type="entry name" value="TauD"/>
    <property type="match status" value="1"/>
</dbReference>
<dbReference type="Proteomes" id="UP000024533">
    <property type="component" value="Unassembled WGS sequence"/>
</dbReference>
<sequence length="397" mass="44660">MAPVTYDIPATQTTTPQKPAVSLDIFPDGLKTTGQQPPLYDQIRPFSEFPKKITGPTVWKAEDYKDHPEKWTHRFTEEECAEMSAAADAFVASGIPLTAISKDNFRLPKFASFLEVLRKDIIDGKGFILFKGFPVQEWGTRKAAIAYMGLGTYLGYFVSQNSRGHALGHVKDLGEDSGKIDKVRIYRTNARQFFHTDDCDIVGLLCVAKAFEGGESDIISSHHVYNVLAEERPDVLETLTKPNWYVDRKGEVSVGEEEYIRAAIMYLEPNGGRVYTKWDPYYVQSLSRFSDAGIIPPLSPEQVEAMEVLEATCLRLSLHMVLDVGDIQFLSNSQVLHARTAYKDFPPPAPRRHLMRLWLSTPEDEGGWNLPFWDTNEKKRGGIQVNDNPPVANLDAD</sequence>
<protein>
    <recommendedName>
        <fullName evidence="3">TauD/TfdA-like domain-containing protein</fullName>
    </recommendedName>
</protein>
<dbReference type="EMBL" id="AOKY01000278">
    <property type="protein sequence ID" value="KDB24141.1"/>
    <property type="molecule type" value="Genomic_DNA"/>
</dbReference>
<name>A0A059J8E7_TRIIM</name>
<feature type="domain" description="TauD/TfdA-like" evidence="3">
    <location>
        <begin position="96"/>
        <end position="358"/>
    </location>
</feature>
<dbReference type="AlphaFoldDB" id="A0A059J8E7"/>
<comment type="caution">
    <text evidence="4">The sequence shown here is derived from an EMBL/GenBank/DDBJ whole genome shotgun (WGS) entry which is preliminary data.</text>
</comment>
<dbReference type="Gene3D" id="3.60.130.10">
    <property type="entry name" value="Clavaminate synthase-like"/>
    <property type="match status" value="1"/>
</dbReference>
<dbReference type="FunFam" id="3.60.130.10:FF:000009">
    <property type="entry name" value="Putative Taurine catabolism dioxygenase TauD"/>
    <property type="match status" value="1"/>
</dbReference>
<dbReference type="HOGENOM" id="CLU_041041_2_1_1"/>
<dbReference type="OrthoDB" id="272271at2759"/>
<dbReference type="SUPFAM" id="SSF51197">
    <property type="entry name" value="Clavaminate synthase-like"/>
    <property type="match status" value="1"/>
</dbReference>
<gene>
    <name evidence="4" type="ORF">H109_03997</name>
</gene>
<evidence type="ECO:0000256" key="1">
    <source>
        <dbReference type="ARBA" id="ARBA00023002"/>
    </source>
</evidence>
<evidence type="ECO:0000259" key="3">
    <source>
        <dbReference type="Pfam" id="PF02668"/>
    </source>
</evidence>
<keyword evidence="2" id="KW-0045">Antibiotic biosynthesis</keyword>
<dbReference type="PANTHER" id="PTHR10696:SF56">
    <property type="entry name" value="TAUD_TFDA-LIKE DOMAIN-CONTAINING PROTEIN"/>
    <property type="match status" value="1"/>
</dbReference>